<evidence type="ECO:0000259" key="2">
    <source>
        <dbReference type="Pfam" id="PF01656"/>
    </source>
</evidence>
<gene>
    <name evidence="3" type="ORF">GCM10009601_62010</name>
</gene>
<feature type="compositionally biased region" description="Low complexity" evidence="1">
    <location>
        <begin position="93"/>
        <end position="109"/>
    </location>
</feature>
<dbReference type="PRINTS" id="PR01217">
    <property type="entry name" value="PRICHEXTENSN"/>
</dbReference>
<dbReference type="PANTHER" id="PTHR43384">
    <property type="entry name" value="SEPTUM SITE-DETERMINING PROTEIN MIND HOMOLOG, CHLOROPLASTIC-RELATED"/>
    <property type="match status" value="1"/>
</dbReference>
<dbReference type="InterPro" id="IPR002586">
    <property type="entry name" value="CobQ/CobB/MinD/ParA_Nub-bd_dom"/>
</dbReference>
<feature type="compositionally biased region" description="Low complexity" evidence="1">
    <location>
        <begin position="54"/>
        <end position="74"/>
    </location>
</feature>
<evidence type="ECO:0000313" key="4">
    <source>
        <dbReference type="Proteomes" id="UP001500973"/>
    </source>
</evidence>
<accession>A0ABN1Z7H9</accession>
<dbReference type="Pfam" id="PF01656">
    <property type="entry name" value="CbiA"/>
    <property type="match status" value="1"/>
</dbReference>
<organism evidence="3 4">
    <name type="scientific">Streptomyces thermospinosisporus</name>
    <dbReference type="NCBI Taxonomy" id="161482"/>
    <lineage>
        <taxon>Bacteria</taxon>
        <taxon>Bacillati</taxon>
        <taxon>Actinomycetota</taxon>
        <taxon>Actinomycetes</taxon>
        <taxon>Kitasatosporales</taxon>
        <taxon>Streptomycetaceae</taxon>
        <taxon>Streptomyces</taxon>
    </lineage>
</organism>
<dbReference type="Proteomes" id="UP001500973">
    <property type="component" value="Unassembled WGS sequence"/>
</dbReference>
<proteinExistence type="predicted"/>
<dbReference type="EMBL" id="BAAAIZ010000132">
    <property type="protein sequence ID" value="GAA1435623.1"/>
    <property type="molecule type" value="Genomic_DNA"/>
</dbReference>
<dbReference type="InterPro" id="IPR027417">
    <property type="entry name" value="P-loop_NTPase"/>
</dbReference>
<feature type="compositionally biased region" description="Pro residues" evidence="1">
    <location>
        <begin position="579"/>
        <end position="658"/>
    </location>
</feature>
<dbReference type="Gene3D" id="3.40.50.300">
    <property type="entry name" value="P-loop containing nucleotide triphosphate hydrolases"/>
    <property type="match status" value="1"/>
</dbReference>
<protein>
    <recommendedName>
        <fullName evidence="2">CobQ/CobB/MinD/ParA nucleotide binding domain-containing protein</fullName>
    </recommendedName>
</protein>
<dbReference type="PANTHER" id="PTHR43384:SF14">
    <property type="entry name" value="ESX-1 SECRETION-ASSOCIATED PROTEIN ESPI"/>
    <property type="match status" value="1"/>
</dbReference>
<name>A0ABN1Z7H9_9ACTN</name>
<feature type="compositionally biased region" description="Pro residues" evidence="1">
    <location>
        <begin position="75"/>
        <end position="91"/>
    </location>
</feature>
<feature type="compositionally biased region" description="Pro residues" evidence="1">
    <location>
        <begin position="1"/>
        <end position="16"/>
    </location>
</feature>
<reference evidence="3 4" key="1">
    <citation type="journal article" date="2019" name="Int. J. Syst. Evol. Microbiol.">
        <title>The Global Catalogue of Microorganisms (GCM) 10K type strain sequencing project: providing services to taxonomists for standard genome sequencing and annotation.</title>
        <authorList>
            <consortium name="The Broad Institute Genomics Platform"/>
            <consortium name="The Broad Institute Genome Sequencing Center for Infectious Disease"/>
            <person name="Wu L."/>
            <person name="Ma J."/>
        </authorList>
    </citation>
    <scope>NUCLEOTIDE SEQUENCE [LARGE SCALE GENOMIC DNA]</scope>
    <source>
        <strain evidence="3 4">JCM 11756</strain>
    </source>
</reference>
<evidence type="ECO:0000313" key="3">
    <source>
        <dbReference type="EMBL" id="GAA1435623.1"/>
    </source>
</evidence>
<feature type="compositionally biased region" description="Pro residues" evidence="1">
    <location>
        <begin position="203"/>
        <end position="216"/>
    </location>
</feature>
<dbReference type="SUPFAM" id="SSF52540">
    <property type="entry name" value="P-loop containing nucleoside triphosphate hydrolases"/>
    <property type="match status" value="1"/>
</dbReference>
<feature type="compositionally biased region" description="Pro residues" evidence="1">
    <location>
        <begin position="36"/>
        <end position="53"/>
    </location>
</feature>
<keyword evidence="4" id="KW-1185">Reference proteome</keyword>
<feature type="compositionally biased region" description="Pro residues" evidence="1">
    <location>
        <begin position="225"/>
        <end position="238"/>
    </location>
</feature>
<feature type="region of interest" description="Disordered" evidence="1">
    <location>
        <begin position="278"/>
        <end position="303"/>
    </location>
</feature>
<feature type="compositionally biased region" description="Low complexity" evidence="1">
    <location>
        <begin position="130"/>
        <end position="193"/>
    </location>
</feature>
<dbReference type="InterPro" id="IPR050625">
    <property type="entry name" value="ParA/MinD_ATPase"/>
</dbReference>
<feature type="region of interest" description="Disordered" evidence="1">
    <location>
        <begin position="571"/>
        <end position="692"/>
    </location>
</feature>
<sequence>MPQGAPPVPPGYPAAPAPAAQWPAQPPAQPGGYGYPPQPPAPQGQQPGMPPQAPAHQPQPQQPAAAQDQSAAAPQQPPVQPQAPQPAPAPWNTPGAQTAPPTAVQPPAGYGFPQPGSSPAPDARGGYGFPNPAAAQAPAAPQAQAPAQQPAPQPEAQAQPQPSAQQPNPQAGYGFPQPGTPGTPSTPGAPAAGPGNGYGFPLQPAPQAQPPAPQPGAPAQAQPQPGVPPQGQPQPPVDPRLGAAWPQPMQHDQRQPTNPQAAPLGYTAAVELSSDRLLNSKKQKAKSSRPVGGSRFKLGGKKEEAERQRKLQLIRTPVLSCYRIAVISLKGGVGKTTTTTALGATLASERQDKILAIDANPDAGTLGRRVRRETGATIRDLVQAIPYLNSYMDIRRFTSQAPSGLEIIANDVDPAVSTTFNDEDYRRAIDVLGKQYPIILTDSGTGLLYSAMRGVLDLADQLIIISTPSVDGASSASTTLDWLSAHGYAELVSRSITVISGVRETGKMIKVEDIVSHFETRCRGVVVVPFDEHLAAGAEVDLDLMRPKVREAYFNLAAMVAEDFVRHQQSHGLWTSDGNPPPVAAPPLPGQPLPGQPLPGQPMPGQPFPGGQPPVPGQPLPGQPPAQGRPPYPGQPGPGQPGPYPQQPQQPGVPPQAEPQPGQGYPQQQPAQQPYPQQPGQAPQTPPPPPQQ</sequence>
<comment type="caution">
    <text evidence="3">The sequence shown here is derived from an EMBL/GenBank/DDBJ whole genome shotgun (WGS) entry which is preliminary data.</text>
</comment>
<evidence type="ECO:0000256" key="1">
    <source>
        <dbReference type="SAM" id="MobiDB-lite"/>
    </source>
</evidence>
<feature type="domain" description="CobQ/CobB/MinD/ParA nucleotide binding" evidence="2">
    <location>
        <begin position="324"/>
        <end position="432"/>
    </location>
</feature>
<feature type="region of interest" description="Disordered" evidence="1">
    <location>
        <begin position="1"/>
        <end position="261"/>
    </location>
</feature>
<feature type="compositionally biased region" description="Low complexity" evidence="1">
    <location>
        <begin position="659"/>
        <end position="683"/>
    </location>
</feature>